<evidence type="ECO:0000313" key="4">
    <source>
        <dbReference type="EMBL" id="AVR57482.1"/>
    </source>
</evidence>
<dbReference type="AlphaFoldDB" id="A0A3G1PWA5"/>
<dbReference type="SUPFAM" id="SSF54814">
    <property type="entry name" value="Prokaryotic type KH domain (KH-domain type II)"/>
    <property type="match status" value="1"/>
</dbReference>
<geneLocation type="mitochondrion" evidence="4"/>
<dbReference type="GO" id="GO:0003723">
    <property type="term" value="F:RNA binding"/>
    <property type="evidence" value="ECO:0007669"/>
    <property type="project" value="InterPro"/>
</dbReference>
<sequence length="393" mass="46815">MSQKVNPTILRLGIKNEWFSKYFEKKSQELTTYSFNDLEIRKFIDLFFKNYGLTLIDYKLYYKKSSLHLFIIYDINILQFKYLFANKILIKKAKIKKLAFGFLKTFSKSNFRNASLTLDLVKLKNKHKLKKIKLKTFRSYLNFYKLLKNFFFKKIKATQIYKNSLKFRIYFEKKTYNDKTSCNKKLLKVKLKRLYFLKYHELLKNLKNINQHNFINLFTKKIFVGLSTFLKKKTHLTITLKQLNKNNSINISNIKKNNLSFIIMNLKKFENTSYFDSGINLLYNLAKNRTGLAYLISNYISIEFSKIKNPKFFNFFLKFIITSIKYFLLLEKTIKSLKINIKGNLGRKPRAFSKIFILGQKISNSTINTSLQYNESTCFSKKGTFGIKVWVIT</sequence>
<dbReference type="SUPFAM" id="SSF54821">
    <property type="entry name" value="Ribosomal protein S3 C-terminal domain"/>
    <property type="match status" value="1"/>
</dbReference>
<evidence type="ECO:0000256" key="1">
    <source>
        <dbReference type="ARBA" id="ARBA00010761"/>
    </source>
</evidence>
<keyword evidence="2 4" id="KW-0689">Ribosomal protein</keyword>
<evidence type="ECO:0000256" key="2">
    <source>
        <dbReference type="ARBA" id="ARBA00022980"/>
    </source>
</evidence>
<name>A0A3G1PWA5_9STRA</name>
<protein>
    <submittedName>
        <fullName evidence="4">Ribosomal protein S3</fullName>
    </submittedName>
</protein>
<proteinExistence type="inferred from homology"/>
<evidence type="ECO:0000256" key="3">
    <source>
        <dbReference type="ARBA" id="ARBA00023274"/>
    </source>
</evidence>
<dbReference type="GO" id="GO:1990904">
    <property type="term" value="C:ribonucleoprotein complex"/>
    <property type="evidence" value="ECO:0007669"/>
    <property type="project" value="UniProtKB-KW"/>
</dbReference>
<reference evidence="4" key="1">
    <citation type="journal article" date="2018" name="Mitochondrial DNA A DNA Mapp Seq Anal">
        <title>Comparative analysis of the mitochondrial genomes of six newly sequenced diatoms reveals group II introns in the barcoding region of cox1.</title>
        <authorList>
            <person name="Pogoda C.S."/>
            <person name="Keepers K.G."/>
            <person name="Hamsher S.E."/>
            <person name="Stepanek J.G."/>
            <person name="Kane N.C."/>
            <person name="Kociolek J.P."/>
        </authorList>
    </citation>
    <scope>NUCLEOTIDE SEQUENCE</scope>
</reference>
<dbReference type="EMBL" id="MF997419">
    <property type="protein sequence ID" value="AVR57482.1"/>
    <property type="molecule type" value="Genomic_DNA"/>
</dbReference>
<gene>
    <name evidence="4" type="primary">rps3</name>
</gene>
<dbReference type="InterPro" id="IPR009019">
    <property type="entry name" value="KH_sf_prok-type"/>
</dbReference>
<dbReference type="Gene3D" id="3.30.1140.32">
    <property type="entry name" value="Ribosomal protein S3, C-terminal domain"/>
    <property type="match status" value="1"/>
</dbReference>
<comment type="similarity">
    <text evidence="1">Belongs to the universal ribosomal protein uS3 family.</text>
</comment>
<accession>A0A3G1PWA5</accession>
<keyword evidence="4" id="KW-0496">Mitochondrion</keyword>
<keyword evidence="3" id="KW-0687">Ribonucleoprotein</keyword>
<dbReference type="InterPro" id="IPR036419">
    <property type="entry name" value="Ribosomal_S3_C_sf"/>
</dbReference>
<organism evidence="4">
    <name type="scientific">Entomoneis sp</name>
    <dbReference type="NCBI Taxonomy" id="186043"/>
    <lineage>
        <taxon>Eukaryota</taxon>
        <taxon>Sar</taxon>
        <taxon>Stramenopiles</taxon>
        <taxon>Ochrophyta</taxon>
        <taxon>Bacillariophyta</taxon>
        <taxon>Bacillariophyceae</taxon>
        <taxon>Bacillariophycidae</taxon>
        <taxon>Entomoneidaceae</taxon>
        <taxon>Entomoneis</taxon>
    </lineage>
</organism>
<dbReference type="GO" id="GO:0005840">
    <property type="term" value="C:ribosome"/>
    <property type="evidence" value="ECO:0007669"/>
    <property type="project" value="UniProtKB-KW"/>
</dbReference>